<comment type="caution">
    <text evidence="7">The sequence shown here is derived from an EMBL/GenBank/DDBJ whole genome shotgun (WGS) entry which is preliminary data.</text>
</comment>
<dbReference type="OrthoDB" id="408631at2759"/>
<sequence>MSAMPGPSVMKFLAYPATTAERAQARPIVAPSDKTESAALGFFAMASVLHIFIASFAILSTAAAAPTVNNITNAPTVTLASGPLVGTQTILPLATAAVNKFLGIPFALSPPERFAPPQSPKPWSTPLTVTDWKPACIQQFKYPAASRNFIMQYFNNPPPQESEDCLYLDVYAPATPAPNEGRTVMFWLYGGGLVSGSSGNPSYDGSSFAAYQDVIIVVRNYRTNVFGFPGSPEIPLTSRNVGFLDQRFALQWVQDNIAAFGGDPAKVTIFGESDGLGASSVDRLIMTLPVNPPFRAGIQQSGQASILVGLPANSTLSWLALVDGLNCSSASSALACVRSKPATLIKSVEEHLILDFEPAIDNVTNLSDPQQVRSEHRIANVPVLTGTNAQEGRVYVVGENNITAFIADTFPGSTELQQAISVAYPLGQNGFNTAYDVIAQIYTEYFFQCPAAIQANASAAAGYPTWRYYFNASFPDTQLFPSGGVLHSSEIRIVFDTYTYSTIPITAQEYALSQFMQGAWAQFAKHPALGPGWNRLGTFDGLDLGALGTDGSSGVTLIPQTEVDARCELYKPIYDQISAQISSTSSF</sequence>
<dbReference type="Proteomes" id="UP000664521">
    <property type="component" value="Unassembled WGS sequence"/>
</dbReference>
<evidence type="ECO:0000256" key="3">
    <source>
        <dbReference type="ARBA" id="ARBA00023157"/>
    </source>
</evidence>
<evidence type="ECO:0000259" key="6">
    <source>
        <dbReference type="Pfam" id="PF00135"/>
    </source>
</evidence>
<dbReference type="InterPro" id="IPR050654">
    <property type="entry name" value="AChE-related_enzymes"/>
</dbReference>
<dbReference type="InterPro" id="IPR000997">
    <property type="entry name" value="Cholinesterase"/>
</dbReference>
<keyword evidence="2" id="KW-0378">Hydrolase</keyword>
<evidence type="ECO:0000313" key="7">
    <source>
        <dbReference type="EMBL" id="CAF9921328.1"/>
    </source>
</evidence>
<dbReference type="PROSITE" id="PS00941">
    <property type="entry name" value="CARBOXYLESTERASE_B_2"/>
    <property type="match status" value="1"/>
</dbReference>
<evidence type="ECO:0000256" key="1">
    <source>
        <dbReference type="ARBA" id="ARBA00005964"/>
    </source>
</evidence>
<keyword evidence="3" id="KW-1015">Disulfide bond</keyword>
<comment type="similarity">
    <text evidence="1">Belongs to the type-B carboxylesterase/lipase family.</text>
</comment>
<dbReference type="PANTHER" id="PTHR43918">
    <property type="entry name" value="ACETYLCHOLINESTERASE"/>
    <property type="match status" value="1"/>
</dbReference>
<feature type="transmembrane region" description="Helical" evidence="5">
    <location>
        <begin position="41"/>
        <end position="65"/>
    </location>
</feature>
<keyword evidence="5" id="KW-0472">Membrane</keyword>
<organism evidence="7 8">
    <name type="scientific">Heterodermia speciosa</name>
    <dbReference type="NCBI Taxonomy" id="116794"/>
    <lineage>
        <taxon>Eukaryota</taxon>
        <taxon>Fungi</taxon>
        <taxon>Dikarya</taxon>
        <taxon>Ascomycota</taxon>
        <taxon>Pezizomycotina</taxon>
        <taxon>Lecanoromycetes</taxon>
        <taxon>OSLEUM clade</taxon>
        <taxon>Lecanoromycetidae</taxon>
        <taxon>Caliciales</taxon>
        <taxon>Physciaceae</taxon>
        <taxon>Heterodermia</taxon>
    </lineage>
</organism>
<dbReference type="SUPFAM" id="SSF53474">
    <property type="entry name" value="alpha/beta-Hydrolases"/>
    <property type="match status" value="1"/>
</dbReference>
<dbReference type="GO" id="GO:0004104">
    <property type="term" value="F:cholinesterase activity"/>
    <property type="evidence" value="ECO:0007669"/>
    <property type="project" value="InterPro"/>
</dbReference>
<evidence type="ECO:0000313" key="8">
    <source>
        <dbReference type="Proteomes" id="UP000664521"/>
    </source>
</evidence>
<evidence type="ECO:0000256" key="4">
    <source>
        <dbReference type="PIRSR" id="PIRSR600997-1"/>
    </source>
</evidence>
<protein>
    <recommendedName>
        <fullName evidence="6">Carboxylesterase type B domain-containing protein</fullName>
    </recommendedName>
</protein>
<feature type="domain" description="Carboxylesterase type B" evidence="6">
    <location>
        <begin position="74"/>
        <end position="526"/>
    </location>
</feature>
<evidence type="ECO:0000256" key="5">
    <source>
        <dbReference type="SAM" id="Phobius"/>
    </source>
</evidence>
<keyword evidence="8" id="KW-1185">Reference proteome</keyword>
<dbReference type="AlphaFoldDB" id="A0A8H3FG72"/>
<feature type="active site" description="Acyl-ester intermediate" evidence="4">
    <location>
        <position position="273"/>
    </location>
</feature>
<proteinExistence type="inferred from homology"/>
<dbReference type="PRINTS" id="PR00878">
    <property type="entry name" value="CHOLNESTRASE"/>
</dbReference>
<keyword evidence="5" id="KW-1133">Transmembrane helix</keyword>
<keyword evidence="5" id="KW-0812">Transmembrane</keyword>
<dbReference type="EMBL" id="CAJPDS010000028">
    <property type="protein sequence ID" value="CAF9921328.1"/>
    <property type="molecule type" value="Genomic_DNA"/>
</dbReference>
<reference evidence="7" key="1">
    <citation type="submission" date="2021-03" db="EMBL/GenBank/DDBJ databases">
        <authorList>
            <person name="Tagirdzhanova G."/>
        </authorList>
    </citation>
    <scope>NUCLEOTIDE SEQUENCE</scope>
</reference>
<dbReference type="InterPro" id="IPR029058">
    <property type="entry name" value="AB_hydrolase_fold"/>
</dbReference>
<dbReference type="Gene3D" id="3.40.50.1820">
    <property type="entry name" value="alpha/beta hydrolase"/>
    <property type="match status" value="1"/>
</dbReference>
<dbReference type="PANTHER" id="PTHR43918:SF4">
    <property type="entry name" value="CARBOXYLIC ESTER HYDROLASE"/>
    <property type="match status" value="1"/>
</dbReference>
<dbReference type="InterPro" id="IPR002018">
    <property type="entry name" value="CarbesteraseB"/>
</dbReference>
<name>A0A8H3FG72_9LECA</name>
<evidence type="ECO:0000256" key="2">
    <source>
        <dbReference type="ARBA" id="ARBA00022801"/>
    </source>
</evidence>
<dbReference type="InterPro" id="IPR019819">
    <property type="entry name" value="Carboxylesterase_B_CS"/>
</dbReference>
<feature type="active site" description="Charge relay system" evidence="4">
    <location>
        <position position="391"/>
    </location>
</feature>
<gene>
    <name evidence="7" type="ORF">HETSPECPRED_004492</name>
</gene>
<feature type="active site" description="Charge relay system" evidence="4">
    <location>
        <position position="487"/>
    </location>
</feature>
<dbReference type="Pfam" id="PF00135">
    <property type="entry name" value="COesterase"/>
    <property type="match status" value="1"/>
</dbReference>
<accession>A0A8H3FG72</accession>